<dbReference type="Proteomes" id="UP000176608">
    <property type="component" value="Unassembled WGS sequence"/>
</dbReference>
<accession>A0A1F4USD1</accession>
<dbReference type="AlphaFoldDB" id="A0A1F4USD1"/>
<gene>
    <name evidence="1" type="ORF">A2886_02910</name>
</gene>
<organism evidence="1 2">
    <name type="scientific">candidate division WWE3 bacterium RIFCSPHIGHO2_01_FULL_42_13</name>
    <dbReference type="NCBI Taxonomy" id="1802617"/>
    <lineage>
        <taxon>Bacteria</taxon>
        <taxon>Katanobacteria</taxon>
    </lineage>
</organism>
<dbReference type="EMBL" id="MEVA01000006">
    <property type="protein sequence ID" value="OGC47700.1"/>
    <property type="molecule type" value="Genomic_DNA"/>
</dbReference>
<comment type="caution">
    <text evidence="1">The sequence shown here is derived from an EMBL/GenBank/DDBJ whole genome shotgun (WGS) entry which is preliminary data.</text>
</comment>
<evidence type="ECO:0000313" key="2">
    <source>
        <dbReference type="Proteomes" id="UP000176608"/>
    </source>
</evidence>
<name>A0A1F4USD1_UNCKA</name>
<evidence type="ECO:0000313" key="1">
    <source>
        <dbReference type="EMBL" id="OGC47700.1"/>
    </source>
</evidence>
<protein>
    <submittedName>
        <fullName evidence="1">Uncharacterized protein</fullName>
    </submittedName>
</protein>
<sequence length="127" mass="14909">MDRAIGKIRPTIYFCEICKKEFRAKRGERGGNSAKKQAAECSLLPAQPFKFKVGARVVSKVQLRRRKRLGKRPKYSRYSRLPVYVVLKQLHERRGKFHINVYMVEREGGTNDIKTFFYERGLEIAQE</sequence>
<reference evidence="1 2" key="1">
    <citation type="journal article" date="2016" name="Nat. Commun.">
        <title>Thousands of microbial genomes shed light on interconnected biogeochemical processes in an aquifer system.</title>
        <authorList>
            <person name="Anantharaman K."/>
            <person name="Brown C.T."/>
            <person name="Hug L.A."/>
            <person name="Sharon I."/>
            <person name="Castelle C.J."/>
            <person name="Probst A.J."/>
            <person name="Thomas B.C."/>
            <person name="Singh A."/>
            <person name="Wilkins M.J."/>
            <person name="Karaoz U."/>
            <person name="Brodie E.L."/>
            <person name="Williams K.H."/>
            <person name="Hubbard S.S."/>
            <person name="Banfield J.F."/>
        </authorList>
    </citation>
    <scope>NUCLEOTIDE SEQUENCE [LARGE SCALE GENOMIC DNA]</scope>
</reference>
<proteinExistence type="predicted"/>